<keyword evidence="2" id="KW-1185">Reference proteome</keyword>
<dbReference type="EMBL" id="BIFT01000002">
    <property type="protein sequence ID" value="GCE29925.1"/>
    <property type="molecule type" value="Genomic_DNA"/>
</dbReference>
<evidence type="ECO:0000313" key="2">
    <source>
        <dbReference type="Proteomes" id="UP000287171"/>
    </source>
</evidence>
<reference evidence="2" key="1">
    <citation type="submission" date="2018-12" db="EMBL/GenBank/DDBJ databases">
        <title>Tengunoibacter tsumagoiensis gen. nov., sp. nov., Dictyobacter kobayashii sp. nov., D. alpinus sp. nov., and D. joshuensis sp. nov. and description of Dictyobacteraceae fam. nov. within the order Ktedonobacterales isolated from Tengu-no-mugimeshi.</title>
        <authorList>
            <person name="Wang C.M."/>
            <person name="Zheng Y."/>
            <person name="Sakai Y."/>
            <person name="Toyoda A."/>
            <person name="Minakuchi Y."/>
            <person name="Abe K."/>
            <person name="Yokota A."/>
            <person name="Yabe S."/>
        </authorList>
    </citation>
    <scope>NUCLEOTIDE SEQUENCE [LARGE SCALE GENOMIC DNA]</scope>
    <source>
        <strain evidence="2">Uno16</strain>
    </source>
</reference>
<comment type="caution">
    <text evidence="1">The sequence shown here is derived from an EMBL/GenBank/DDBJ whole genome shotgun (WGS) entry which is preliminary data.</text>
</comment>
<proteinExistence type="predicted"/>
<gene>
    <name evidence="1" type="ORF">KDA_54090</name>
</gene>
<dbReference type="AlphaFoldDB" id="A0A402BEY5"/>
<dbReference type="Proteomes" id="UP000287171">
    <property type="component" value="Unassembled WGS sequence"/>
</dbReference>
<evidence type="ECO:0000313" key="1">
    <source>
        <dbReference type="EMBL" id="GCE29925.1"/>
    </source>
</evidence>
<accession>A0A402BEY5</accession>
<sequence length="67" mass="7647">MKPTNPYSSTRDTRNKGKYLFAHKDVKGAGYSFQQGKAQQCTKRITLAQSKRMFPSAHDNPLLKHVH</sequence>
<organism evidence="1 2">
    <name type="scientific">Dictyobacter alpinus</name>
    <dbReference type="NCBI Taxonomy" id="2014873"/>
    <lineage>
        <taxon>Bacteria</taxon>
        <taxon>Bacillati</taxon>
        <taxon>Chloroflexota</taxon>
        <taxon>Ktedonobacteria</taxon>
        <taxon>Ktedonobacterales</taxon>
        <taxon>Dictyobacteraceae</taxon>
        <taxon>Dictyobacter</taxon>
    </lineage>
</organism>
<name>A0A402BEY5_9CHLR</name>
<protein>
    <submittedName>
        <fullName evidence="1">Uncharacterized protein</fullName>
    </submittedName>
</protein>